<sequence length="152" mass="18024">SKHSPKFSSNEYLFQYNKILGQISAYDLDPNDRIIYKLYLEPDGIIIDSYSGIITIHRDIFPQKIEFFASASDYAQQIVYTKIQIIFPIQPKFKSNLYFIYLNSTIKIPSEIFQFELVDSLNQQLLLTKFKIDETKFFEIKQNKLILKKQLY</sequence>
<gene>
    <name evidence="1" type="ORF">JBS370_LOCUS42385</name>
</gene>
<dbReference type="GO" id="GO:0016020">
    <property type="term" value="C:membrane"/>
    <property type="evidence" value="ECO:0007669"/>
    <property type="project" value="InterPro"/>
</dbReference>
<dbReference type="EMBL" id="CAJOBD010055761">
    <property type="protein sequence ID" value="CAF4366340.1"/>
    <property type="molecule type" value="Genomic_DNA"/>
</dbReference>
<protein>
    <submittedName>
        <fullName evidence="1">Uncharacterized protein</fullName>
    </submittedName>
</protein>
<dbReference type="Proteomes" id="UP000663836">
    <property type="component" value="Unassembled WGS sequence"/>
</dbReference>
<organism evidence="1 2">
    <name type="scientific">Rotaria sordida</name>
    <dbReference type="NCBI Taxonomy" id="392033"/>
    <lineage>
        <taxon>Eukaryota</taxon>
        <taxon>Metazoa</taxon>
        <taxon>Spiralia</taxon>
        <taxon>Gnathifera</taxon>
        <taxon>Rotifera</taxon>
        <taxon>Eurotatoria</taxon>
        <taxon>Bdelloidea</taxon>
        <taxon>Philodinida</taxon>
        <taxon>Philodinidae</taxon>
        <taxon>Rotaria</taxon>
    </lineage>
</organism>
<feature type="non-terminal residue" evidence="1">
    <location>
        <position position="1"/>
    </location>
</feature>
<dbReference type="AlphaFoldDB" id="A0A820M2N5"/>
<comment type="caution">
    <text evidence="1">The sequence shown here is derived from an EMBL/GenBank/DDBJ whole genome shotgun (WGS) entry which is preliminary data.</text>
</comment>
<reference evidence="1" key="1">
    <citation type="submission" date="2021-02" db="EMBL/GenBank/DDBJ databases">
        <authorList>
            <person name="Nowell W R."/>
        </authorList>
    </citation>
    <scope>NUCLEOTIDE SEQUENCE</scope>
</reference>
<name>A0A820M2N5_9BILA</name>
<accession>A0A820M2N5</accession>
<evidence type="ECO:0000313" key="2">
    <source>
        <dbReference type="Proteomes" id="UP000663836"/>
    </source>
</evidence>
<proteinExistence type="predicted"/>
<dbReference type="InterPro" id="IPR015919">
    <property type="entry name" value="Cadherin-like_sf"/>
</dbReference>
<dbReference type="SUPFAM" id="SSF49313">
    <property type="entry name" value="Cadherin-like"/>
    <property type="match status" value="1"/>
</dbReference>
<evidence type="ECO:0000313" key="1">
    <source>
        <dbReference type="EMBL" id="CAF4366340.1"/>
    </source>
</evidence>
<dbReference type="GO" id="GO:0005509">
    <property type="term" value="F:calcium ion binding"/>
    <property type="evidence" value="ECO:0007669"/>
    <property type="project" value="InterPro"/>
</dbReference>